<dbReference type="InterPro" id="IPR039420">
    <property type="entry name" value="WalR-like"/>
</dbReference>
<dbReference type="GO" id="GO:0003677">
    <property type="term" value="F:DNA binding"/>
    <property type="evidence" value="ECO:0007669"/>
    <property type="project" value="UniProtKB-KW"/>
</dbReference>
<protein>
    <submittedName>
        <fullName evidence="4">Transcriptional regulator</fullName>
    </submittedName>
</protein>
<feature type="domain" description="HTH luxR-type" evidence="3">
    <location>
        <begin position="804"/>
        <end position="869"/>
    </location>
</feature>
<dbReference type="PANTHER" id="PTHR43214">
    <property type="entry name" value="TWO-COMPONENT RESPONSE REGULATOR"/>
    <property type="match status" value="1"/>
</dbReference>
<dbReference type="SUPFAM" id="SSF52540">
    <property type="entry name" value="P-loop containing nucleoside triphosphate hydrolases"/>
    <property type="match status" value="1"/>
</dbReference>
<dbReference type="EMBL" id="BMSL01000019">
    <property type="protein sequence ID" value="GGS55696.1"/>
    <property type="molecule type" value="Genomic_DNA"/>
</dbReference>
<gene>
    <name evidence="4" type="ORF">GCM10010238_51390</name>
</gene>
<dbReference type="InterPro" id="IPR016032">
    <property type="entry name" value="Sig_transdc_resp-reg_C-effctor"/>
</dbReference>
<dbReference type="InterPro" id="IPR000792">
    <property type="entry name" value="Tscrpt_reg_LuxR_C"/>
</dbReference>
<evidence type="ECO:0000256" key="2">
    <source>
        <dbReference type="SAM" id="MobiDB-lite"/>
    </source>
</evidence>
<dbReference type="Gene3D" id="1.10.10.10">
    <property type="entry name" value="Winged helix-like DNA-binding domain superfamily/Winged helix DNA-binding domain"/>
    <property type="match status" value="1"/>
</dbReference>
<reference evidence="4" key="1">
    <citation type="journal article" date="2014" name="Int. J. Syst. Evol. Microbiol.">
        <title>Complete genome sequence of Corynebacterium casei LMG S-19264T (=DSM 44701T), isolated from a smear-ripened cheese.</title>
        <authorList>
            <consortium name="US DOE Joint Genome Institute (JGI-PGF)"/>
            <person name="Walter F."/>
            <person name="Albersmeier A."/>
            <person name="Kalinowski J."/>
            <person name="Ruckert C."/>
        </authorList>
    </citation>
    <scope>NUCLEOTIDE SEQUENCE</scope>
    <source>
        <strain evidence="4">JCM 4234</strain>
    </source>
</reference>
<evidence type="ECO:0000313" key="4">
    <source>
        <dbReference type="EMBL" id="GGS55696.1"/>
    </source>
</evidence>
<dbReference type="GO" id="GO:0006355">
    <property type="term" value="P:regulation of DNA-templated transcription"/>
    <property type="evidence" value="ECO:0007669"/>
    <property type="project" value="InterPro"/>
</dbReference>
<sequence length="869" mass="90911">MTPDGDAARLPLIGRVTELAAIGAFLERARGSGGVMTVHGELGSGKSALLREGRRAAEAAGHAVIPVRGHRTEAGLSGAGLTQLMPAPVGGPDVRGAAAEALARLARAGRPLLVVLDDAQWFDSLSLEALLTACRETGGALLLASRPVGPEGARPTSEPAPDLVLGPLAGTDAERLLRRYGPDVPPLLASRVLREAGGNPAGLVSVTGLLASSPPPAEALLAPRLPLGEALHTRVTRLLAGVPEPVRDALLLAAVADTGRPDLLREAARAVDPSGHALETAEARGLLLREAGTVRFGHPLLCSAVYWAASRAQRRRAHLALAERDEPGAYRRALHRALASAAPDEATARELEAGVPGDLPEAAAVHELAADLSPRPVDRARGLVRAAWAAQVRDQTGELRRLVARITTLSAGQCPETAAAVAALGPLGAAGEPAVPWPPFPPPAAGPAPYGLSAPRVSGARPPDARHDRSPSPLSALCWTDRTAHADRGRALLRTAGAALARGRFPVEPLHGAAVVSVATALDDPLAAERLGGAVLESLTGHGYFGTARAVLVHRQLARLHLGDREGVLRDAGTGERWSRAADDPHAAAVFRCGVAQVRAWEGAEEGHAALTDGILAFALPRGLPLPASRARWARGLMALAHGRPEDAYEELRMLSDPGGDARHPVVAAWALGDLVAAAVASRRGDAVRDRVRWAAEVNRSLRSAPLEHLLARSLALLGEGDAPEEHFTRALAVPGTGALRYERARTRLAFGEWLRRRRRVLEARDQLQRARDGFASAGARVWARRADSELLAAGDATAADPLRFTAGFGLTPREAEVARLAARGLSNQGIGWQLGLTHRTVASHLSRVFAKAGVTSRKQLPAVLGIGI</sequence>
<accession>A0A918GQW9</accession>
<feature type="region of interest" description="Disordered" evidence="2">
    <location>
        <begin position="438"/>
        <end position="474"/>
    </location>
</feature>
<reference evidence="4" key="2">
    <citation type="submission" date="2020-09" db="EMBL/GenBank/DDBJ databases">
        <authorList>
            <person name="Sun Q."/>
            <person name="Ohkuma M."/>
        </authorList>
    </citation>
    <scope>NUCLEOTIDE SEQUENCE</scope>
    <source>
        <strain evidence="4">JCM 4234</strain>
    </source>
</reference>
<dbReference type="PANTHER" id="PTHR43214:SF42">
    <property type="entry name" value="TRANSCRIPTIONAL REGULATORY PROTEIN DESR"/>
    <property type="match status" value="1"/>
</dbReference>
<evidence type="ECO:0000259" key="3">
    <source>
        <dbReference type="PROSITE" id="PS50043"/>
    </source>
</evidence>
<dbReference type="PROSITE" id="PS00622">
    <property type="entry name" value="HTH_LUXR_1"/>
    <property type="match status" value="1"/>
</dbReference>
<dbReference type="PROSITE" id="PS50043">
    <property type="entry name" value="HTH_LUXR_2"/>
    <property type="match status" value="1"/>
</dbReference>
<dbReference type="Pfam" id="PF13191">
    <property type="entry name" value="AAA_16"/>
    <property type="match status" value="1"/>
</dbReference>
<dbReference type="InterPro" id="IPR036388">
    <property type="entry name" value="WH-like_DNA-bd_sf"/>
</dbReference>
<dbReference type="Pfam" id="PF00196">
    <property type="entry name" value="GerE"/>
    <property type="match status" value="1"/>
</dbReference>
<name>A0A918GQW9_STRGD</name>
<dbReference type="Proteomes" id="UP000653493">
    <property type="component" value="Unassembled WGS sequence"/>
</dbReference>
<dbReference type="PRINTS" id="PR00038">
    <property type="entry name" value="HTHLUXR"/>
</dbReference>
<dbReference type="SMART" id="SM00421">
    <property type="entry name" value="HTH_LUXR"/>
    <property type="match status" value="1"/>
</dbReference>
<proteinExistence type="predicted"/>
<dbReference type="CDD" id="cd06170">
    <property type="entry name" value="LuxR_C_like"/>
    <property type="match status" value="1"/>
</dbReference>
<dbReference type="InterPro" id="IPR027417">
    <property type="entry name" value="P-loop_NTPase"/>
</dbReference>
<organism evidence="4 5">
    <name type="scientific">Streptomyces griseoviridis</name>
    <dbReference type="NCBI Taxonomy" id="45398"/>
    <lineage>
        <taxon>Bacteria</taxon>
        <taxon>Bacillati</taxon>
        <taxon>Actinomycetota</taxon>
        <taxon>Actinomycetes</taxon>
        <taxon>Kitasatosporales</taxon>
        <taxon>Streptomycetaceae</taxon>
        <taxon>Streptomyces</taxon>
    </lineage>
</organism>
<dbReference type="AlphaFoldDB" id="A0A918GQW9"/>
<dbReference type="Gene3D" id="3.40.50.300">
    <property type="entry name" value="P-loop containing nucleotide triphosphate hydrolases"/>
    <property type="match status" value="1"/>
</dbReference>
<dbReference type="SUPFAM" id="SSF46894">
    <property type="entry name" value="C-terminal effector domain of the bipartite response regulators"/>
    <property type="match status" value="1"/>
</dbReference>
<evidence type="ECO:0000313" key="5">
    <source>
        <dbReference type="Proteomes" id="UP000653493"/>
    </source>
</evidence>
<dbReference type="InterPro" id="IPR041664">
    <property type="entry name" value="AAA_16"/>
</dbReference>
<keyword evidence="5" id="KW-1185">Reference proteome</keyword>
<keyword evidence="1" id="KW-0238">DNA-binding</keyword>
<comment type="caution">
    <text evidence="4">The sequence shown here is derived from an EMBL/GenBank/DDBJ whole genome shotgun (WGS) entry which is preliminary data.</text>
</comment>
<evidence type="ECO:0000256" key="1">
    <source>
        <dbReference type="ARBA" id="ARBA00023125"/>
    </source>
</evidence>